<dbReference type="HOGENOM" id="CLU_027389_2_0_1"/>
<dbReference type="SUPFAM" id="SSF51621">
    <property type="entry name" value="Phosphoenolpyruvate/pyruvate domain"/>
    <property type="match status" value="1"/>
</dbReference>
<dbReference type="InterPro" id="IPR015813">
    <property type="entry name" value="Pyrv/PenolPyrv_kinase-like_dom"/>
</dbReference>
<dbReference type="RefSeq" id="XP_013311375.1">
    <property type="nucleotide sequence ID" value="XM_013455921.1"/>
</dbReference>
<dbReference type="Pfam" id="PF13714">
    <property type="entry name" value="PEP_mutase"/>
    <property type="match status" value="1"/>
</dbReference>
<dbReference type="OrthoDB" id="429143at2759"/>
<gene>
    <name evidence="1" type="ORF">PV05_09578</name>
</gene>
<sequence>MAVATLNEQAVTLRSLHRPGQPLVLANVYDILSATAVAALPSCSALATASYAVARAAGTEDDDMTLEENLNAARGIGRVAAKHNKPLSVDLQDGYGDKLVEAVKLVVEAGAVGINLEDCDKDTHKMYPVDVAVKRLQTALATAKDLGLPDFVLNARCDTLIRGGAMDEVIERGKKYLDAGAATVFVWGGGQRGVSRAEVERMVREFQGRLNVSLKWNGGLTVKELAEIGVARISVGPAIQLFAMDQYAKRAEELLKQAEG</sequence>
<organism evidence="1 2">
    <name type="scientific">Exophiala xenobiotica</name>
    <dbReference type="NCBI Taxonomy" id="348802"/>
    <lineage>
        <taxon>Eukaryota</taxon>
        <taxon>Fungi</taxon>
        <taxon>Dikarya</taxon>
        <taxon>Ascomycota</taxon>
        <taxon>Pezizomycotina</taxon>
        <taxon>Eurotiomycetes</taxon>
        <taxon>Chaetothyriomycetidae</taxon>
        <taxon>Chaetothyriales</taxon>
        <taxon>Herpotrichiellaceae</taxon>
        <taxon>Exophiala</taxon>
    </lineage>
</organism>
<dbReference type="InterPro" id="IPR039556">
    <property type="entry name" value="ICL/PEPM"/>
</dbReference>
<proteinExistence type="predicted"/>
<dbReference type="Gene3D" id="3.20.20.60">
    <property type="entry name" value="Phosphoenolpyruvate-binding domains"/>
    <property type="match status" value="1"/>
</dbReference>
<evidence type="ECO:0000313" key="1">
    <source>
        <dbReference type="EMBL" id="KIW50791.1"/>
    </source>
</evidence>
<name>A0A0D2BEY8_9EURO</name>
<dbReference type="GO" id="GO:0003824">
    <property type="term" value="F:catalytic activity"/>
    <property type="evidence" value="ECO:0007669"/>
    <property type="project" value="InterPro"/>
</dbReference>
<evidence type="ECO:0008006" key="3">
    <source>
        <dbReference type="Google" id="ProtNLM"/>
    </source>
</evidence>
<dbReference type="AlphaFoldDB" id="A0A0D2BEY8"/>
<reference evidence="1 2" key="1">
    <citation type="submission" date="2015-01" db="EMBL/GenBank/DDBJ databases">
        <title>The Genome Sequence of Exophiala xenobiotica CBS118157.</title>
        <authorList>
            <consortium name="The Broad Institute Genomics Platform"/>
            <person name="Cuomo C."/>
            <person name="de Hoog S."/>
            <person name="Gorbushina A."/>
            <person name="Stielow B."/>
            <person name="Teixiera M."/>
            <person name="Abouelleil A."/>
            <person name="Chapman S.B."/>
            <person name="Priest M."/>
            <person name="Young S.K."/>
            <person name="Wortman J."/>
            <person name="Nusbaum C."/>
            <person name="Birren B."/>
        </authorList>
    </citation>
    <scope>NUCLEOTIDE SEQUENCE [LARGE SCALE GENOMIC DNA]</scope>
    <source>
        <strain evidence="1 2">CBS 118157</strain>
    </source>
</reference>
<dbReference type="InterPro" id="IPR040442">
    <property type="entry name" value="Pyrv_kinase-like_dom_sf"/>
</dbReference>
<protein>
    <recommendedName>
        <fullName evidence="3">PEP phosphonomutase</fullName>
    </recommendedName>
</protein>
<dbReference type="GeneID" id="25331486"/>
<dbReference type="Proteomes" id="UP000054342">
    <property type="component" value="Unassembled WGS sequence"/>
</dbReference>
<keyword evidence="2" id="KW-1185">Reference proteome</keyword>
<dbReference type="PANTHER" id="PTHR42905:SF16">
    <property type="entry name" value="CARBOXYPHOSPHONOENOLPYRUVATE PHOSPHONOMUTASE-LIKE PROTEIN (AFU_ORTHOLOGUE AFUA_5G07230)"/>
    <property type="match status" value="1"/>
</dbReference>
<dbReference type="PANTHER" id="PTHR42905">
    <property type="entry name" value="PHOSPHOENOLPYRUVATE CARBOXYLASE"/>
    <property type="match status" value="1"/>
</dbReference>
<accession>A0A0D2BEY8</accession>
<dbReference type="EMBL" id="KN847322">
    <property type="protein sequence ID" value="KIW50791.1"/>
    <property type="molecule type" value="Genomic_DNA"/>
</dbReference>
<evidence type="ECO:0000313" key="2">
    <source>
        <dbReference type="Proteomes" id="UP000054342"/>
    </source>
</evidence>
<dbReference type="CDD" id="cd00377">
    <property type="entry name" value="ICL_PEPM"/>
    <property type="match status" value="1"/>
</dbReference>